<sequence length="168" mass="18994">MTSTLYVYAIATIYAMLIVRMGFIEIDPSRITTDKEKITLQNDKNAVDARFEAQLITFVMMVVPFLVAGSLVLMAWEQQVQISSWGTVFSLQIPVGILTSIRLRKNQIIGSKNERASTTDRLMVRSILIFFVLFAHFWCGLFSRGKGYLIPNLAILLVWVGITESLLL</sequence>
<protein>
    <submittedName>
        <fullName evidence="2">Uncharacterized protein</fullName>
    </submittedName>
</protein>
<feature type="transmembrane region" description="Helical" evidence="1">
    <location>
        <begin position="122"/>
        <end position="143"/>
    </location>
</feature>
<keyword evidence="1" id="KW-0472">Membrane</keyword>
<dbReference type="EMBL" id="HBFG01000963">
    <property type="protein sequence ID" value="CAD8729246.1"/>
    <property type="molecule type" value="Transcribed_RNA"/>
</dbReference>
<proteinExistence type="predicted"/>
<name>A0A7S0T913_9STRA</name>
<reference evidence="2" key="1">
    <citation type="submission" date="2021-01" db="EMBL/GenBank/DDBJ databases">
        <authorList>
            <person name="Corre E."/>
            <person name="Pelletier E."/>
            <person name="Niang G."/>
            <person name="Scheremetjew M."/>
            <person name="Finn R."/>
            <person name="Kale V."/>
            <person name="Holt S."/>
            <person name="Cochrane G."/>
            <person name="Meng A."/>
            <person name="Brown T."/>
            <person name="Cohen L."/>
        </authorList>
    </citation>
    <scope>NUCLEOTIDE SEQUENCE</scope>
    <source>
        <strain evidence="2">B596</strain>
    </source>
</reference>
<feature type="transmembrane region" description="Helical" evidence="1">
    <location>
        <begin position="6"/>
        <end position="23"/>
    </location>
</feature>
<accession>A0A7S0T913</accession>
<dbReference type="AlphaFoldDB" id="A0A7S0T913"/>
<evidence type="ECO:0000256" key="1">
    <source>
        <dbReference type="SAM" id="Phobius"/>
    </source>
</evidence>
<feature type="transmembrane region" description="Helical" evidence="1">
    <location>
        <begin position="55"/>
        <end position="76"/>
    </location>
</feature>
<organism evidence="2">
    <name type="scientific">Pseudo-nitzschia delicatissima</name>
    <dbReference type="NCBI Taxonomy" id="44447"/>
    <lineage>
        <taxon>Eukaryota</taxon>
        <taxon>Sar</taxon>
        <taxon>Stramenopiles</taxon>
        <taxon>Ochrophyta</taxon>
        <taxon>Bacillariophyta</taxon>
        <taxon>Bacillariophyceae</taxon>
        <taxon>Bacillariophycidae</taxon>
        <taxon>Bacillariales</taxon>
        <taxon>Bacillariaceae</taxon>
        <taxon>Pseudo-nitzschia</taxon>
    </lineage>
</organism>
<evidence type="ECO:0000313" key="2">
    <source>
        <dbReference type="EMBL" id="CAD8729246.1"/>
    </source>
</evidence>
<feature type="transmembrane region" description="Helical" evidence="1">
    <location>
        <begin position="149"/>
        <end position="167"/>
    </location>
</feature>
<keyword evidence="1" id="KW-0812">Transmembrane</keyword>
<feature type="transmembrane region" description="Helical" evidence="1">
    <location>
        <begin position="82"/>
        <end position="101"/>
    </location>
</feature>
<keyword evidence="1" id="KW-1133">Transmembrane helix</keyword>
<gene>
    <name evidence="2" type="ORF">PDEL0327_LOCUS739</name>
</gene>